<comment type="caution">
    <text evidence="2">The sequence shown here is derived from an EMBL/GenBank/DDBJ whole genome shotgun (WGS) entry which is preliminary data.</text>
</comment>
<keyword evidence="3" id="KW-1185">Reference proteome</keyword>
<gene>
    <name evidence="2" type="ORF">B0A81_21145</name>
</gene>
<accession>A0ABX4CNT9</accession>
<feature type="transmembrane region" description="Helical" evidence="1">
    <location>
        <begin position="92"/>
        <end position="109"/>
    </location>
</feature>
<dbReference type="RefSeq" id="WP_089059860.1">
    <property type="nucleotide sequence ID" value="NZ_MUHD01000055.1"/>
</dbReference>
<sequence>MSNSIDIKFQNHFKLYVLLKDKIIFESELNKSNIKYYIDIETQALSDNSIRYFLLGKDQEGIDNILLSKNIIASTETINVNDFRDVKNYYKVYFIIALLVITLTILISSI</sequence>
<dbReference type="EMBL" id="MUHD01000055">
    <property type="protein sequence ID" value="OXA99777.1"/>
    <property type="molecule type" value="Genomic_DNA"/>
</dbReference>
<proteinExistence type="predicted"/>
<dbReference type="Proteomes" id="UP000198381">
    <property type="component" value="Unassembled WGS sequence"/>
</dbReference>
<evidence type="ECO:0000313" key="2">
    <source>
        <dbReference type="EMBL" id="OXA99777.1"/>
    </source>
</evidence>
<organism evidence="2 3">
    <name type="scientific">Flavobacterium plurextorum</name>
    <dbReference type="NCBI Taxonomy" id="1114867"/>
    <lineage>
        <taxon>Bacteria</taxon>
        <taxon>Pseudomonadati</taxon>
        <taxon>Bacteroidota</taxon>
        <taxon>Flavobacteriia</taxon>
        <taxon>Flavobacteriales</taxon>
        <taxon>Flavobacteriaceae</taxon>
        <taxon>Flavobacterium</taxon>
    </lineage>
</organism>
<protein>
    <submittedName>
        <fullName evidence="2">Uncharacterized protein</fullName>
    </submittedName>
</protein>
<keyword evidence="1" id="KW-0812">Transmembrane</keyword>
<keyword evidence="1" id="KW-0472">Membrane</keyword>
<name>A0ABX4CNT9_9FLAO</name>
<reference evidence="2 3" key="1">
    <citation type="submission" date="2016-11" db="EMBL/GenBank/DDBJ databases">
        <title>Whole genomes of Flavobacteriaceae.</title>
        <authorList>
            <person name="Stine C."/>
            <person name="Li C."/>
            <person name="Tadesse D."/>
        </authorList>
    </citation>
    <scope>NUCLEOTIDE SEQUENCE [LARGE SCALE GENOMIC DNA]</scope>
    <source>
        <strain evidence="2 3">CCUG 60112</strain>
    </source>
</reference>
<evidence type="ECO:0000313" key="3">
    <source>
        <dbReference type="Proteomes" id="UP000198381"/>
    </source>
</evidence>
<keyword evidence="1" id="KW-1133">Transmembrane helix</keyword>
<evidence type="ECO:0000256" key="1">
    <source>
        <dbReference type="SAM" id="Phobius"/>
    </source>
</evidence>